<dbReference type="EC" id="6.1.1.20" evidence="2"/>
<proteinExistence type="predicted"/>
<protein>
    <submittedName>
        <fullName evidence="2">B3/4 domain-containing protein</fullName>
        <ecNumber evidence="2">6.1.1.20</ecNumber>
    </submittedName>
</protein>
<dbReference type="PANTHER" id="PTHR39209">
    <property type="match status" value="1"/>
</dbReference>
<dbReference type="RefSeq" id="WP_038024303.1">
    <property type="nucleotide sequence ID" value="NZ_JPVT01000239.1"/>
</dbReference>
<comment type="caution">
    <text evidence="2">The sequence shown here is derived from an EMBL/GenBank/DDBJ whole genome shotgun (WGS) entry which is preliminary data.</text>
</comment>
<evidence type="ECO:0000313" key="3">
    <source>
        <dbReference type="Proteomes" id="UP000029381"/>
    </source>
</evidence>
<keyword evidence="3" id="KW-1185">Reference proteome</keyword>
<dbReference type="EMBL" id="JPVT01000239">
    <property type="protein sequence ID" value="KFN89209.1"/>
    <property type="molecule type" value="Genomic_DNA"/>
</dbReference>
<dbReference type="InterPro" id="IPR005146">
    <property type="entry name" value="B3/B4_tRNA-bd"/>
</dbReference>
<dbReference type="GO" id="GO:0003723">
    <property type="term" value="F:RNA binding"/>
    <property type="evidence" value="ECO:0007669"/>
    <property type="project" value="InterPro"/>
</dbReference>
<dbReference type="GO" id="GO:0004826">
    <property type="term" value="F:phenylalanine-tRNA ligase activity"/>
    <property type="evidence" value="ECO:0007669"/>
    <property type="project" value="UniProtKB-EC"/>
</dbReference>
<gene>
    <name evidence="2" type="ORF">TMU3MR103_2129</name>
</gene>
<evidence type="ECO:0000259" key="1">
    <source>
        <dbReference type="SMART" id="SM00873"/>
    </source>
</evidence>
<evidence type="ECO:0000313" key="2">
    <source>
        <dbReference type="EMBL" id="KFN89209.1"/>
    </source>
</evidence>
<reference evidence="2 3" key="1">
    <citation type="submission" date="2014-08" db="EMBL/GenBank/DDBJ databases">
        <title>Genome sequence of Tetragenococcus muriaticus.</title>
        <authorList>
            <person name="Chuea-nongthon C."/>
            <person name="Rodtong S."/>
            <person name="Yongsawatdigul J."/>
            <person name="Steele J.L."/>
            <person name="Liu X.-y."/>
            <person name="Speers J."/>
            <person name="Glasner J.D."/>
            <person name="Neeno-Eckwall E.C."/>
        </authorList>
    </citation>
    <scope>NUCLEOTIDE SEQUENCE [LARGE SCALE GENOMIC DNA]</scope>
    <source>
        <strain evidence="2 3">3MR10-3</strain>
    </source>
</reference>
<organism evidence="2 3">
    <name type="scientific">Tetragenococcus muriaticus 3MR10-3</name>
    <dbReference type="NCBI Taxonomy" id="1302648"/>
    <lineage>
        <taxon>Bacteria</taxon>
        <taxon>Bacillati</taxon>
        <taxon>Bacillota</taxon>
        <taxon>Bacilli</taxon>
        <taxon>Lactobacillales</taxon>
        <taxon>Enterococcaceae</taxon>
        <taxon>Tetragenococcus</taxon>
    </lineage>
</organism>
<feature type="domain" description="B3/B4 tRNA-binding" evidence="1">
    <location>
        <begin position="64"/>
        <end position="213"/>
    </location>
</feature>
<dbReference type="Gene3D" id="3.50.40.10">
    <property type="entry name" value="Phenylalanyl-trna Synthetase, Chain B, domain 3"/>
    <property type="match status" value="1"/>
</dbReference>
<dbReference type="Pfam" id="PF03483">
    <property type="entry name" value="B3_4"/>
    <property type="match status" value="1"/>
</dbReference>
<dbReference type="AlphaFoldDB" id="A0A091BWT8"/>
<dbReference type="SMART" id="SM00873">
    <property type="entry name" value="B3_4"/>
    <property type="match status" value="1"/>
</dbReference>
<dbReference type="InterPro" id="IPR020825">
    <property type="entry name" value="Phe-tRNA_synthase-like_B3/B4"/>
</dbReference>
<dbReference type="PATRIC" id="fig|1302648.3.peg.2082"/>
<dbReference type="Proteomes" id="UP000029381">
    <property type="component" value="Unassembled WGS sequence"/>
</dbReference>
<dbReference type="PANTHER" id="PTHR39209:SF2">
    <property type="entry name" value="CYTOPLASMIC PROTEIN"/>
    <property type="match status" value="1"/>
</dbReference>
<dbReference type="SUPFAM" id="SSF56037">
    <property type="entry name" value="PheT/TilS domain"/>
    <property type="match status" value="1"/>
</dbReference>
<name>A0A091BWT8_9ENTE</name>
<keyword evidence="2" id="KW-0436">Ligase</keyword>
<sequence>MKQKFIVRDSFWELFPETEIAVLLADDVSNRSYENMPKDLLKQANSRAIKWVEEDPISANPVIKDWRTAYQRFKTKKGARCAVENLLKRAKQQNGVKSINPVVDIYNSVSLEWAFPVAGEDRDFLKGDLELTIAQGGEIFVPISEERTEEALTGEVVYKDSESIISRCWAWRDSARVQVTEDTTNLVFYMENINPERKAEHKQAIQLLQSRLKQYLSIETTFGLITKQQPEITL</sequence>
<accession>A0A091BWT8</accession>